<dbReference type="RefSeq" id="XP_046116773.1">
    <property type="nucleotide sequence ID" value="XM_046265172.1"/>
</dbReference>
<evidence type="ECO:0000313" key="4">
    <source>
        <dbReference type="Proteomes" id="UP000887229"/>
    </source>
</evidence>
<sequence>MAPLPYCHGRLSSLRLNEHLLSRSNIVRRSEDSGAIIGGIFGAVVFVVMLGFIIHLLTRRPSPPKKCKKGKDGKGSKKKKKPKKPQSNERPENCEDDESPSGSPFAYWAGFNPQPGAGGPRPPGRGYNGGDGPMDAPPMECSYDEPDYGFDRRAPNMYVTASFFAFLSWWCFISRCISWRASNSLA</sequence>
<dbReference type="EMBL" id="MU251260">
    <property type="protein sequence ID" value="KAG9252849.1"/>
    <property type="molecule type" value="Genomic_DNA"/>
</dbReference>
<feature type="transmembrane region" description="Helical" evidence="2">
    <location>
        <begin position="158"/>
        <end position="181"/>
    </location>
</feature>
<proteinExistence type="predicted"/>
<evidence type="ECO:0000313" key="3">
    <source>
        <dbReference type="EMBL" id="KAG9252849.1"/>
    </source>
</evidence>
<dbReference type="AlphaFoldDB" id="A0A9P7ZIR9"/>
<comment type="caution">
    <text evidence="3">The sequence shown here is derived from an EMBL/GenBank/DDBJ whole genome shotgun (WGS) entry which is preliminary data.</text>
</comment>
<reference evidence="3" key="1">
    <citation type="journal article" date="2021" name="IMA Fungus">
        <title>Genomic characterization of three marine fungi, including Emericellopsis atlantica sp. nov. with signatures of a generalist lifestyle and marine biomass degradation.</title>
        <authorList>
            <person name="Hagestad O.C."/>
            <person name="Hou L."/>
            <person name="Andersen J.H."/>
            <person name="Hansen E.H."/>
            <person name="Altermark B."/>
            <person name="Li C."/>
            <person name="Kuhnert E."/>
            <person name="Cox R.J."/>
            <person name="Crous P.W."/>
            <person name="Spatafora J.W."/>
            <person name="Lail K."/>
            <person name="Amirebrahimi M."/>
            <person name="Lipzen A."/>
            <person name="Pangilinan J."/>
            <person name="Andreopoulos W."/>
            <person name="Hayes R.D."/>
            <person name="Ng V."/>
            <person name="Grigoriev I.V."/>
            <person name="Jackson S.A."/>
            <person name="Sutton T.D.S."/>
            <person name="Dobson A.D.W."/>
            <person name="Rama T."/>
        </authorList>
    </citation>
    <scope>NUCLEOTIDE SEQUENCE</scope>
    <source>
        <strain evidence="3">TS7</strain>
    </source>
</reference>
<dbReference type="GeneID" id="70296075"/>
<gene>
    <name evidence="3" type="ORF">F5Z01DRAFT_675652</name>
</gene>
<accession>A0A9P7ZIR9</accession>
<evidence type="ECO:0000256" key="1">
    <source>
        <dbReference type="SAM" id="MobiDB-lite"/>
    </source>
</evidence>
<feature type="transmembrane region" description="Helical" evidence="2">
    <location>
        <begin position="35"/>
        <end position="58"/>
    </location>
</feature>
<keyword evidence="2" id="KW-0812">Transmembrane</keyword>
<evidence type="ECO:0000256" key="2">
    <source>
        <dbReference type="SAM" id="Phobius"/>
    </source>
</evidence>
<name>A0A9P7ZIR9_9HYPO</name>
<organism evidence="3 4">
    <name type="scientific">Emericellopsis atlantica</name>
    <dbReference type="NCBI Taxonomy" id="2614577"/>
    <lineage>
        <taxon>Eukaryota</taxon>
        <taxon>Fungi</taxon>
        <taxon>Dikarya</taxon>
        <taxon>Ascomycota</taxon>
        <taxon>Pezizomycotina</taxon>
        <taxon>Sordariomycetes</taxon>
        <taxon>Hypocreomycetidae</taxon>
        <taxon>Hypocreales</taxon>
        <taxon>Bionectriaceae</taxon>
        <taxon>Emericellopsis</taxon>
    </lineage>
</organism>
<keyword evidence="4" id="KW-1185">Reference proteome</keyword>
<keyword evidence="2" id="KW-0472">Membrane</keyword>
<keyword evidence="2" id="KW-1133">Transmembrane helix</keyword>
<feature type="region of interest" description="Disordered" evidence="1">
    <location>
        <begin position="61"/>
        <end position="133"/>
    </location>
</feature>
<dbReference type="Proteomes" id="UP000887229">
    <property type="component" value="Unassembled WGS sequence"/>
</dbReference>
<dbReference type="OrthoDB" id="10593588at2759"/>
<protein>
    <submittedName>
        <fullName evidence="3">Uncharacterized protein</fullName>
    </submittedName>
</protein>